<dbReference type="PROSITE" id="PS51257">
    <property type="entry name" value="PROKAR_LIPOPROTEIN"/>
    <property type="match status" value="1"/>
</dbReference>
<evidence type="ECO:0000256" key="4">
    <source>
        <dbReference type="SAM" id="SignalP"/>
    </source>
</evidence>
<feature type="chain" id="PRO_5026891883" description="Conjugal transfer protein TrbG" evidence="4">
    <location>
        <begin position="25"/>
        <end position="145"/>
    </location>
</feature>
<reference evidence="5 6" key="1">
    <citation type="submission" date="2020-04" db="EMBL/GenBank/DDBJ databases">
        <authorList>
            <person name="De Canck E."/>
        </authorList>
    </citation>
    <scope>NUCLEOTIDE SEQUENCE [LARGE SCALE GENOMIC DNA]</scope>
    <source>
        <strain evidence="5 6">LMG 9964</strain>
    </source>
</reference>
<feature type="compositionally biased region" description="Polar residues" evidence="3">
    <location>
        <begin position="133"/>
        <end position="145"/>
    </location>
</feature>
<gene>
    <name evidence="5" type="ORF">LMG9964_02166</name>
</gene>
<name>A0A6J5K6G7_9BURK</name>
<evidence type="ECO:0000313" key="6">
    <source>
        <dbReference type="Proteomes" id="UP000494102"/>
    </source>
</evidence>
<dbReference type="Proteomes" id="UP000494102">
    <property type="component" value="Unassembled WGS sequence"/>
</dbReference>
<evidence type="ECO:0000313" key="5">
    <source>
        <dbReference type="EMBL" id="CAB4048525.1"/>
    </source>
</evidence>
<keyword evidence="2 4" id="KW-0732">Signal</keyword>
<comment type="similarity">
    <text evidence="1">Belongs to the TrbG/VirB9 family.</text>
</comment>
<protein>
    <recommendedName>
        <fullName evidence="7">Conjugal transfer protein TrbG</fullName>
    </recommendedName>
</protein>
<evidence type="ECO:0000256" key="3">
    <source>
        <dbReference type="SAM" id="MobiDB-lite"/>
    </source>
</evidence>
<feature type="region of interest" description="Disordered" evidence="3">
    <location>
        <begin position="109"/>
        <end position="145"/>
    </location>
</feature>
<accession>A0A6J5K6G7</accession>
<dbReference type="InterPro" id="IPR038161">
    <property type="entry name" value="VirB9/CagX/TrbG_C_sf"/>
</dbReference>
<dbReference type="CDD" id="cd06911">
    <property type="entry name" value="VirB9_CagX_TrbG"/>
    <property type="match status" value="1"/>
</dbReference>
<sequence length="145" mass="15624">MKRATTLLPVTVLLAGCLLQSACAEPPVLTGPVYDFDWRLSGAAGIRPYQVFDDGLKVYLQFADPEHVPAIFADTPGGLVLLHWRHDPPYIIVDRMEHALVFRADAGDARATRDSPGEPPHSAHFGAAVPLGTTRSTTHTGAAEQ</sequence>
<dbReference type="InterPro" id="IPR010258">
    <property type="entry name" value="Conjugal_tfr_TrbG/VirB9/CagX"/>
</dbReference>
<evidence type="ECO:0000256" key="2">
    <source>
        <dbReference type="ARBA" id="ARBA00022729"/>
    </source>
</evidence>
<dbReference type="GeneID" id="27797172"/>
<dbReference type="AlphaFoldDB" id="A0A6J5K6G7"/>
<feature type="signal peptide" evidence="4">
    <location>
        <begin position="1"/>
        <end position="24"/>
    </location>
</feature>
<dbReference type="RefSeq" id="WP_015002790.1">
    <property type="nucleotide sequence ID" value="NZ_CADILN010000002.1"/>
</dbReference>
<dbReference type="EMBL" id="CADILN010000002">
    <property type="protein sequence ID" value="CAB4048525.1"/>
    <property type="molecule type" value="Genomic_DNA"/>
</dbReference>
<proteinExistence type="inferred from homology"/>
<dbReference type="InterPro" id="IPR033645">
    <property type="entry name" value="VirB9/CagX/TrbG_C"/>
</dbReference>
<dbReference type="Pfam" id="PF03524">
    <property type="entry name" value="CagX"/>
    <property type="match status" value="1"/>
</dbReference>
<evidence type="ECO:0000256" key="1">
    <source>
        <dbReference type="ARBA" id="ARBA00006135"/>
    </source>
</evidence>
<evidence type="ECO:0008006" key="7">
    <source>
        <dbReference type="Google" id="ProtNLM"/>
    </source>
</evidence>
<organism evidence="5 6">
    <name type="scientific">Paraburkholderia phenoliruptrix</name>
    <dbReference type="NCBI Taxonomy" id="252970"/>
    <lineage>
        <taxon>Bacteria</taxon>
        <taxon>Pseudomonadati</taxon>
        <taxon>Pseudomonadota</taxon>
        <taxon>Betaproteobacteria</taxon>
        <taxon>Burkholderiales</taxon>
        <taxon>Burkholderiaceae</taxon>
        <taxon>Paraburkholderia</taxon>
    </lineage>
</organism>
<dbReference type="Gene3D" id="2.60.40.2500">
    <property type="match status" value="1"/>
</dbReference>